<dbReference type="Gene3D" id="1.10.287.950">
    <property type="entry name" value="Methyl-accepting chemotaxis protein"/>
    <property type="match status" value="1"/>
</dbReference>
<name>Q30P75_SULDN</name>
<dbReference type="KEGG" id="tdn:Suden_1932"/>
<comment type="similarity">
    <text evidence="2">Belongs to the methyl-accepting chemotaxis (MCP) protein family.</text>
</comment>
<gene>
    <name evidence="8" type="ordered locus">Suden_1932</name>
</gene>
<dbReference type="PANTHER" id="PTHR32089:SF114">
    <property type="entry name" value="METHYL-ACCEPTING CHEMOTAXIS PROTEIN MCPB"/>
    <property type="match status" value="1"/>
</dbReference>
<dbReference type="SUPFAM" id="SSF58104">
    <property type="entry name" value="Methyl-accepting chemotaxis protein (MCP) signaling domain"/>
    <property type="match status" value="1"/>
</dbReference>
<evidence type="ECO:0000259" key="6">
    <source>
        <dbReference type="PROSITE" id="PS50111"/>
    </source>
</evidence>
<evidence type="ECO:0000256" key="5">
    <source>
        <dbReference type="SAM" id="Phobius"/>
    </source>
</evidence>
<keyword evidence="5" id="KW-1133">Transmembrane helix</keyword>
<protein>
    <submittedName>
        <fullName evidence="8">Methyl-accepting chemotaxis sensory transducer</fullName>
    </submittedName>
</protein>
<evidence type="ECO:0000256" key="3">
    <source>
        <dbReference type="PROSITE-ProRule" id="PRU00284"/>
    </source>
</evidence>
<keyword evidence="9" id="KW-1185">Reference proteome</keyword>
<dbReference type="EMBL" id="CP000153">
    <property type="protein sequence ID" value="ABB45206.1"/>
    <property type="molecule type" value="Genomic_DNA"/>
</dbReference>
<feature type="domain" description="Methyl-accepting transducer" evidence="6">
    <location>
        <begin position="410"/>
        <end position="667"/>
    </location>
</feature>
<dbReference type="HOGENOM" id="CLU_000445_107_19_7"/>
<dbReference type="PANTHER" id="PTHR32089">
    <property type="entry name" value="METHYL-ACCEPTING CHEMOTAXIS PROTEIN MCPB"/>
    <property type="match status" value="1"/>
</dbReference>
<dbReference type="Gene3D" id="3.30.450.20">
    <property type="entry name" value="PAS domain"/>
    <property type="match status" value="1"/>
</dbReference>
<evidence type="ECO:0000256" key="2">
    <source>
        <dbReference type="ARBA" id="ARBA00029447"/>
    </source>
</evidence>
<dbReference type="Pfam" id="PF00015">
    <property type="entry name" value="MCPsignal"/>
    <property type="match status" value="1"/>
</dbReference>
<dbReference type="GO" id="GO:0016020">
    <property type="term" value="C:membrane"/>
    <property type="evidence" value="ECO:0007669"/>
    <property type="project" value="InterPro"/>
</dbReference>
<dbReference type="SMART" id="SM00304">
    <property type="entry name" value="HAMP"/>
    <property type="match status" value="1"/>
</dbReference>
<keyword evidence="4" id="KW-0175">Coiled coil</keyword>
<reference evidence="8 9" key="1">
    <citation type="journal article" date="2008" name="Appl. Environ. Microbiol.">
        <title>Genome of the epsilonproteobacterial chemolithoautotroph Sulfurimonas denitrificans.</title>
        <authorList>
            <person name="Sievert S.M."/>
            <person name="Scott K.M."/>
            <person name="Klotz M.G."/>
            <person name="Chain P.S.G."/>
            <person name="Hauser L.J."/>
            <person name="Hemp J."/>
            <person name="Huegler M."/>
            <person name="Land M."/>
            <person name="Lapidus A."/>
            <person name="Larimer F.W."/>
            <person name="Lucas S."/>
            <person name="Malfatti S.A."/>
            <person name="Meyer F."/>
            <person name="Paulsen I.T."/>
            <person name="Ren Q."/>
            <person name="Simon J."/>
            <person name="Bailey K."/>
            <person name="Diaz E."/>
            <person name="Fitzpatrick K.A."/>
            <person name="Glover B."/>
            <person name="Gwatney N."/>
            <person name="Korajkic A."/>
            <person name="Long A."/>
            <person name="Mobberley J.M."/>
            <person name="Pantry S.N."/>
            <person name="Pazder G."/>
            <person name="Peterson S."/>
            <person name="Quintanilla J.D."/>
            <person name="Sprinkle R."/>
            <person name="Stephens J."/>
            <person name="Thomas P."/>
            <person name="Vaughn R."/>
            <person name="Weber M.J."/>
            <person name="Wooten L.L."/>
        </authorList>
    </citation>
    <scope>NUCLEOTIDE SEQUENCE [LARGE SCALE GENOMIC DNA]</scope>
    <source>
        <strain evidence="9">ATCC 33889 / DSM 1251</strain>
    </source>
</reference>
<dbReference type="eggNOG" id="COG0840">
    <property type="taxonomic scope" value="Bacteria"/>
</dbReference>
<dbReference type="Proteomes" id="UP000002714">
    <property type="component" value="Chromosome"/>
</dbReference>
<dbReference type="InterPro" id="IPR004089">
    <property type="entry name" value="MCPsignal_dom"/>
</dbReference>
<dbReference type="SMART" id="SM00283">
    <property type="entry name" value="MA"/>
    <property type="match status" value="1"/>
</dbReference>
<keyword evidence="5" id="KW-0812">Transmembrane</keyword>
<dbReference type="CDD" id="cd06225">
    <property type="entry name" value="HAMP"/>
    <property type="match status" value="1"/>
</dbReference>
<feature type="domain" description="HAMP" evidence="7">
    <location>
        <begin position="352"/>
        <end position="405"/>
    </location>
</feature>
<feature type="coiled-coil region" evidence="4">
    <location>
        <begin position="439"/>
        <end position="487"/>
    </location>
</feature>
<dbReference type="InterPro" id="IPR003660">
    <property type="entry name" value="HAMP_dom"/>
</dbReference>
<proteinExistence type="inferred from homology"/>
<accession>Q30P75</accession>
<evidence type="ECO:0000256" key="4">
    <source>
        <dbReference type="SAM" id="Coils"/>
    </source>
</evidence>
<dbReference type="Pfam" id="PF00672">
    <property type="entry name" value="HAMP"/>
    <property type="match status" value="1"/>
</dbReference>
<dbReference type="STRING" id="326298.Suden_1932"/>
<dbReference type="GO" id="GO:0007165">
    <property type="term" value="P:signal transduction"/>
    <property type="evidence" value="ECO:0007669"/>
    <property type="project" value="UniProtKB-KW"/>
</dbReference>
<keyword evidence="1 3" id="KW-0807">Transducer</keyword>
<dbReference type="AlphaFoldDB" id="Q30P75"/>
<dbReference type="PROSITE" id="PS50111">
    <property type="entry name" value="CHEMOTAXIS_TRANSDUC_2"/>
    <property type="match status" value="1"/>
</dbReference>
<evidence type="ECO:0000256" key="1">
    <source>
        <dbReference type="ARBA" id="ARBA00023224"/>
    </source>
</evidence>
<organism evidence="8 9">
    <name type="scientific">Sulfurimonas denitrificans (strain ATCC 33889 / DSM 1251)</name>
    <name type="common">Thiomicrospira denitrificans (strain ATCC 33889 / DSM 1251)</name>
    <dbReference type="NCBI Taxonomy" id="326298"/>
    <lineage>
        <taxon>Bacteria</taxon>
        <taxon>Pseudomonadati</taxon>
        <taxon>Campylobacterota</taxon>
        <taxon>Epsilonproteobacteria</taxon>
        <taxon>Campylobacterales</taxon>
        <taxon>Sulfurimonadaceae</taxon>
        <taxon>Sulfurimonas</taxon>
    </lineage>
</organism>
<dbReference type="RefSeq" id="WP_011373546.1">
    <property type="nucleotide sequence ID" value="NC_007575.1"/>
</dbReference>
<feature type="transmembrane region" description="Helical" evidence="5">
    <location>
        <begin position="336"/>
        <end position="355"/>
    </location>
</feature>
<keyword evidence="5" id="KW-0472">Membrane</keyword>
<dbReference type="PROSITE" id="PS50885">
    <property type="entry name" value="HAMP"/>
    <property type="match status" value="1"/>
</dbReference>
<evidence type="ECO:0000313" key="9">
    <source>
        <dbReference type="Proteomes" id="UP000002714"/>
    </source>
</evidence>
<sequence length="682" mass="74260">MKKMSIKMQVILLVIASLAVLALISTSIASSKSKEALLSENLSQLSKGRDLKKGQIEDFFQSRVKDIEVLSRSKDLAELASSLIRVHNELEVKGEDDYPAKNQMALAEIAPHETYFQAYMKDYGYSDIFVVCAKHGHVMYTGAKKSDNGANLTHGSLKDSSLGMAYKEALKNNRPTFIDMKPYAPSNNEPSMFLSTPVKVNGEVKAVLIFQISNSAISKVMSYREEGSAATQDDYLVGADKLMRSDSFLRKDTHSVKASFANPSTGSGDTQASRNALEGKTGNVTSTGFDGSSVIFSYSSIQIGEDLKWAIISRIGEEEVIASANEIRNTLIIDSLLLLVVIIIISIYVINVSLVKPIERFKTSLLTIGDNKNLTIKVDENAPLELSQMAHSFNTLILTLRDLIETSKQSASENASISHELSTTAMGVGESVEKSVSIIDDATKKANSIKDEISQAIHDAQESKKGILQANENLDMARAEIVSLSKKVGESAQLEVELSDRMQTLSHEANEVKNVLEIISDIADQTNLLALNAAIEAARAGEHGRGFAVVADEVRKLAERTQRSLTEINATINVIVQSIVDVSGQMSSNSEEVQALAQSASDVEDKINNSVAIVENAVRASDKTVSDFEKTGKNVEYIVSQVTQINEISSKNARNVEEIAAAAEHLNSMTDELHGKLEEFRT</sequence>
<evidence type="ECO:0000259" key="7">
    <source>
        <dbReference type="PROSITE" id="PS50885"/>
    </source>
</evidence>
<evidence type="ECO:0000313" key="8">
    <source>
        <dbReference type="EMBL" id="ABB45206.1"/>
    </source>
</evidence>